<dbReference type="GO" id="GO:0022857">
    <property type="term" value="F:transmembrane transporter activity"/>
    <property type="evidence" value="ECO:0007669"/>
    <property type="project" value="InterPro"/>
</dbReference>
<dbReference type="PANTHER" id="PTHR48020">
    <property type="entry name" value="PROTON MYO-INOSITOL COTRANSPORTER"/>
    <property type="match status" value="1"/>
</dbReference>
<evidence type="ECO:0000256" key="3">
    <source>
        <dbReference type="ARBA" id="ARBA00022448"/>
    </source>
</evidence>
<dbReference type="SUPFAM" id="SSF103473">
    <property type="entry name" value="MFS general substrate transporter"/>
    <property type="match status" value="1"/>
</dbReference>
<accession>A0A7S4QQ65</accession>
<dbReference type="InterPro" id="IPR005828">
    <property type="entry name" value="MFS_sugar_transport-like"/>
</dbReference>
<feature type="transmembrane region" description="Helical" evidence="8">
    <location>
        <begin position="387"/>
        <end position="406"/>
    </location>
</feature>
<evidence type="ECO:0000256" key="4">
    <source>
        <dbReference type="ARBA" id="ARBA00022692"/>
    </source>
</evidence>
<evidence type="ECO:0000256" key="7">
    <source>
        <dbReference type="SAM" id="MobiDB-lite"/>
    </source>
</evidence>
<dbReference type="GO" id="GO:0016020">
    <property type="term" value="C:membrane"/>
    <property type="evidence" value="ECO:0007669"/>
    <property type="project" value="UniProtKB-SubCell"/>
</dbReference>
<sequence length="500" mass="51870">MTGSARCEGFSGEGFSPWRLVRHVLLASLSGFLLGYNLCFIGSTLTSVQRSFQLCYSCAGGTSDAALVECDCPAKQFGVSSVAIGTMAGGMGFGVAADVLGRRRAFLTSDLFFLMGAAAMCLAPPERVGLFFAGRIISGMALSGAGSTASAYIAEIAPPSVRGRLMQVNELAACMGCVAAYVVAAALGDEHWRCTAGIPGALALIQMQGVALALPESGRRLPARSQPERRRGAGIQALEVGLRVLAGLDKQLIELGRHWRPLLLAVGCALAQNFTDANTALYHSRTVMQRAGVHSPLPANIGVGVVKFLGIATTLALVDRVGRRALLIAGTCGVVLSCVGLVAAFAADPEAPTSWLALVVMLALVLSWNVSWAGLMRLVAGELLPQPVRCAGLGVVFFAFWALSFLEEQTFLTPLRPPSPAGTFGLFGCTFCLPETGGRSLEAIAEGAPNAGPSKEGQERLVYEALDEESPAPKHTEPSGSDGDSDGDSSAGGSDSGTTD</sequence>
<comment type="subcellular location">
    <subcellularLocation>
        <location evidence="1">Membrane</location>
        <topology evidence="1">Multi-pass membrane protein</topology>
    </subcellularLocation>
</comment>
<organism evidence="10">
    <name type="scientific">Alexandrium monilatum</name>
    <dbReference type="NCBI Taxonomy" id="311494"/>
    <lineage>
        <taxon>Eukaryota</taxon>
        <taxon>Sar</taxon>
        <taxon>Alveolata</taxon>
        <taxon>Dinophyceae</taxon>
        <taxon>Gonyaulacales</taxon>
        <taxon>Pyrocystaceae</taxon>
        <taxon>Alexandrium</taxon>
    </lineage>
</organism>
<dbReference type="Pfam" id="PF00083">
    <property type="entry name" value="Sugar_tr"/>
    <property type="match status" value="1"/>
</dbReference>
<protein>
    <recommendedName>
        <fullName evidence="9">Major facilitator superfamily (MFS) profile domain-containing protein</fullName>
    </recommendedName>
</protein>
<dbReference type="PROSITE" id="PS50850">
    <property type="entry name" value="MFS"/>
    <property type="match status" value="1"/>
</dbReference>
<comment type="similarity">
    <text evidence="2">Belongs to the major facilitator superfamily. Sugar transporter (TC 2.A.1.1) family.</text>
</comment>
<dbReference type="InterPro" id="IPR050814">
    <property type="entry name" value="Myo-inositol_Transporter"/>
</dbReference>
<dbReference type="InterPro" id="IPR036259">
    <property type="entry name" value="MFS_trans_sf"/>
</dbReference>
<evidence type="ECO:0000256" key="8">
    <source>
        <dbReference type="SAM" id="Phobius"/>
    </source>
</evidence>
<keyword evidence="3" id="KW-0813">Transport</keyword>
<name>A0A7S4QQ65_9DINO</name>
<reference evidence="10" key="1">
    <citation type="submission" date="2021-01" db="EMBL/GenBank/DDBJ databases">
        <authorList>
            <person name="Corre E."/>
            <person name="Pelletier E."/>
            <person name="Niang G."/>
            <person name="Scheremetjew M."/>
            <person name="Finn R."/>
            <person name="Kale V."/>
            <person name="Holt S."/>
            <person name="Cochrane G."/>
            <person name="Meng A."/>
            <person name="Brown T."/>
            <person name="Cohen L."/>
        </authorList>
    </citation>
    <scope>NUCLEOTIDE SEQUENCE</scope>
    <source>
        <strain evidence="10">CCMP3105</strain>
    </source>
</reference>
<dbReference type="InterPro" id="IPR005829">
    <property type="entry name" value="Sugar_transporter_CS"/>
</dbReference>
<keyword evidence="6 8" id="KW-0472">Membrane</keyword>
<gene>
    <name evidence="10" type="ORF">AMON00008_LOCUS23006</name>
</gene>
<dbReference type="PROSITE" id="PS00216">
    <property type="entry name" value="SUGAR_TRANSPORT_1"/>
    <property type="match status" value="1"/>
</dbReference>
<dbReference type="InterPro" id="IPR020846">
    <property type="entry name" value="MFS_dom"/>
</dbReference>
<feature type="transmembrane region" description="Helical" evidence="8">
    <location>
        <begin position="301"/>
        <end position="318"/>
    </location>
</feature>
<evidence type="ECO:0000259" key="9">
    <source>
        <dbReference type="PROSITE" id="PS50850"/>
    </source>
</evidence>
<feature type="compositionally biased region" description="Low complexity" evidence="7">
    <location>
        <begin position="488"/>
        <end position="500"/>
    </location>
</feature>
<evidence type="ECO:0000313" key="10">
    <source>
        <dbReference type="EMBL" id="CAE4588561.1"/>
    </source>
</evidence>
<feature type="transmembrane region" description="Helical" evidence="8">
    <location>
        <begin position="20"/>
        <end position="41"/>
    </location>
</feature>
<proteinExistence type="inferred from homology"/>
<feature type="region of interest" description="Disordered" evidence="7">
    <location>
        <begin position="446"/>
        <end position="500"/>
    </location>
</feature>
<evidence type="ECO:0000256" key="1">
    <source>
        <dbReference type="ARBA" id="ARBA00004141"/>
    </source>
</evidence>
<dbReference type="Gene3D" id="1.20.1250.20">
    <property type="entry name" value="MFS general substrate transporter like domains"/>
    <property type="match status" value="2"/>
</dbReference>
<evidence type="ECO:0000256" key="5">
    <source>
        <dbReference type="ARBA" id="ARBA00022989"/>
    </source>
</evidence>
<dbReference type="PANTHER" id="PTHR48020:SF12">
    <property type="entry name" value="PROTON MYO-INOSITOL COTRANSPORTER"/>
    <property type="match status" value="1"/>
</dbReference>
<dbReference type="EMBL" id="HBNR01033531">
    <property type="protein sequence ID" value="CAE4588561.1"/>
    <property type="molecule type" value="Transcribed_RNA"/>
</dbReference>
<evidence type="ECO:0000256" key="2">
    <source>
        <dbReference type="ARBA" id="ARBA00010992"/>
    </source>
</evidence>
<dbReference type="AlphaFoldDB" id="A0A7S4QQ65"/>
<keyword evidence="4 8" id="KW-0812">Transmembrane</keyword>
<evidence type="ECO:0000256" key="6">
    <source>
        <dbReference type="ARBA" id="ARBA00023136"/>
    </source>
</evidence>
<feature type="domain" description="Major facilitator superfamily (MFS) profile" evidence="9">
    <location>
        <begin position="23"/>
        <end position="446"/>
    </location>
</feature>
<feature type="transmembrane region" description="Helical" evidence="8">
    <location>
        <begin position="353"/>
        <end position="375"/>
    </location>
</feature>
<keyword evidence="5 8" id="KW-1133">Transmembrane helix</keyword>
<feature type="transmembrane region" description="Helical" evidence="8">
    <location>
        <begin position="325"/>
        <end position="347"/>
    </location>
</feature>